<dbReference type="InterPro" id="IPR002656">
    <property type="entry name" value="Acyl_transf_3_dom"/>
</dbReference>
<dbReference type="PANTHER" id="PTHR36927:SF3">
    <property type="entry name" value="GLUCANS BIOSYNTHESIS PROTEIN C"/>
    <property type="match status" value="1"/>
</dbReference>
<feature type="transmembrane region" description="Helical" evidence="1">
    <location>
        <begin position="277"/>
        <end position="296"/>
    </location>
</feature>
<feature type="domain" description="Acyltransferase 3" evidence="2">
    <location>
        <begin position="11"/>
        <end position="352"/>
    </location>
</feature>
<evidence type="ECO:0000256" key="1">
    <source>
        <dbReference type="SAM" id="Phobius"/>
    </source>
</evidence>
<gene>
    <name evidence="3" type="ORF">GWO68_07410</name>
</gene>
<keyword evidence="4" id="KW-1185">Reference proteome</keyword>
<evidence type="ECO:0000313" key="4">
    <source>
        <dbReference type="Proteomes" id="UP000478546"/>
    </source>
</evidence>
<feature type="transmembrane region" description="Helical" evidence="1">
    <location>
        <begin position="238"/>
        <end position="257"/>
    </location>
</feature>
<keyword evidence="3" id="KW-0808">Transferase</keyword>
<dbReference type="InterPro" id="IPR050623">
    <property type="entry name" value="Glucan_succinyl_AcylTrfase"/>
</dbReference>
<evidence type="ECO:0000259" key="2">
    <source>
        <dbReference type="Pfam" id="PF01757"/>
    </source>
</evidence>
<protein>
    <submittedName>
        <fullName evidence="3">Acyltransferase family protein</fullName>
    </submittedName>
</protein>
<keyword evidence="1" id="KW-0472">Membrane</keyword>
<dbReference type="AlphaFoldDB" id="A0A6B2H5Z4"/>
<feature type="transmembrane region" description="Helical" evidence="1">
    <location>
        <begin position="333"/>
        <end position="355"/>
    </location>
</feature>
<feature type="transmembrane region" description="Helical" evidence="1">
    <location>
        <begin position="212"/>
        <end position="231"/>
    </location>
</feature>
<dbReference type="PANTHER" id="PTHR36927">
    <property type="entry name" value="BLR4337 PROTEIN"/>
    <property type="match status" value="1"/>
</dbReference>
<keyword evidence="1" id="KW-0812">Transmembrane</keyword>
<accession>A0A6B2H5Z4</accession>
<name>A0A6B2H5Z4_9BACT</name>
<keyword evidence="3" id="KW-0012">Acyltransferase</keyword>
<feature type="transmembrane region" description="Helical" evidence="1">
    <location>
        <begin position="140"/>
        <end position="160"/>
    </location>
</feature>
<sequence>MEQTQTMYRRYDLDWLRLLAFMLLILYHAGMIFVSWGWHIQHPESSKFFEWAMMLVNQWRMPLIFFIGGAVIWYSLHKRSSGEFVKERLVRILIPLLFGMLVVVVPQAYYEQVQKGGYAQSFWDFYTSAYFFEFFTWNHLWYLVYVLFYSLVCLPLFKRWIKKGQPKWIDRLISNSSGIVLLALPIIVSEVLLRKAFPSYQNFITDLANHAFYLPVFIYGFLIATNAKAMAAIKKAKWSYLFFGVALYTVLYTFYWVPETEPATILGYAAYQALQSLNTWLWLLIVYGFGSTYLTFSNKFLKYGSQAVYPYYILHQTIIIIIGYYIIQLPIGIGWQFLLISSGTFLICSILYHFIRQFWLGRLLFGLRADVKRKGKAAVSTVAAV</sequence>
<dbReference type="RefSeq" id="WP_162345797.1">
    <property type="nucleotide sequence ID" value="NZ_JAAEAA010000007.1"/>
</dbReference>
<feature type="transmembrane region" description="Helical" evidence="1">
    <location>
        <begin position="172"/>
        <end position="192"/>
    </location>
</feature>
<feature type="transmembrane region" description="Helical" evidence="1">
    <location>
        <begin position="308"/>
        <end position="327"/>
    </location>
</feature>
<dbReference type="EMBL" id="JAAEAA010000007">
    <property type="protein sequence ID" value="NDK55737.1"/>
    <property type="molecule type" value="Genomic_DNA"/>
</dbReference>
<evidence type="ECO:0000313" key="3">
    <source>
        <dbReference type="EMBL" id="NDK55737.1"/>
    </source>
</evidence>
<organism evidence="3 4">
    <name type="scientific">Pontibacter fetidus</name>
    <dbReference type="NCBI Taxonomy" id="2700082"/>
    <lineage>
        <taxon>Bacteria</taxon>
        <taxon>Pseudomonadati</taxon>
        <taxon>Bacteroidota</taxon>
        <taxon>Cytophagia</taxon>
        <taxon>Cytophagales</taxon>
        <taxon>Hymenobacteraceae</taxon>
        <taxon>Pontibacter</taxon>
    </lineage>
</organism>
<proteinExistence type="predicted"/>
<dbReference type="Proteomes" id="UP000478546">
    <property type="component" value="Unassembled WGS sequence"/>
</dbReference>
<dbReference type="GO" id="GO:0016747">
    <property type="term" value="F:acyltransferase activity, transferring groups other than amino-acyl groups"/>
    <property type="evidence" value="ECO:0007669"/>
    <property type="project" value="InterPro"/>
</dbReference>
<comment type="caution">
    <text evidence="3">The sequence shown here is derived from an EMBL/GenBank/DDBJ whole genome shotgun (WGS) entry which is preliminary data.</text>
</comment>
<feature type="transmembrane region" description="Helical" evidence="1">
    <location>
        <begin position="59"/>
        <end position="77"/>
    </location>
</feature>
<dbReference type="Pfam" id="PF01757">
    <property type="entry name" value="Acyl_transf_3"/>
    <property type="match status" value="1"/>
</dbReference>
<reference evidence="3 4" key="1">
    <citation type="submission" date="2020-01" db="EMBL/GenBank/DDBJ databases">
        <authorList>
            <person name="Kim M.K."/>
        </authorList>
    </citation>
    <scope>NUCLEOTIDE SEQUENCE [LARGE SCALE GENOMIC DNA]</scope>
    <source>
        <strain evidence="3 4">BT213</strain>
    </source>
</reference>
<feature type="transmembrane region" description="Helical" evidence="1">
    <location>
        <begin position="89"/>
        <end position="110"/>
    </location>
</feature>
<keyword evidence="1" id="KW-1133">Transmembrane helix</keyword>
<feature type="transmembrane region" description="Helical" evidence="1">
    <location>
        <begin position="15"/>
        <end position="39"/>
    </location>
</feature>